<protein>
    <submittedName>
        <fullName evidence="1">Uncharacterized protein</fullName>
    </submittedName>
</protein>
<gene>
    <name evidence="1" type="ORF">ABT39_MTgene2619</name>
</gene>
<dbReference type="AlphaFoldDB" id="A0A117NFQ4"/>
<dbReference type="EMBL" id="LKAM01000018">
    <property type="protein sequence ID" value="KUM45517.1"/>
    <property type="molecule type" value="Genomic_DNA"/>
</dbReference>
<geneLocation type="mitochondrion" evidence="1"/>
<sequence length="45" mass="5073">MDIMLPTPRNPGFNIFQIAFQKVLRSHGPEQPTWLLGSTGITHPQ</sequence>
<accession>A0A117NFQ4</accession>
<reference evidence="1" key="1">
    <citation type="journal article" date="2015" name="Genome Biol. Evol.">
        <title>Organellar Genomes of White Spruce (Picea glauca): Assembly and Annotation.</title>
        <authorList>
            <person name="Jackman S.D."/>
            <person name="Warren R.L."/>
            <person name="Gibb E.A."/>
            <person name="Vandervalk B.P."/>
            <person name="Mohamadi H."/>
            <person name="Chu J."/>
            <person name="Raymond A."/>
            <person name="Pleasance S."/>
            <person name="Coope R."/>
            <person name="Wildung M.R."/>
            <person name="Ritland C.E."/>
            <person name="Bousquet J."/>
            <person name="Jones S.J."/>
            <person name="Bohlmann J."/>
            <person name="Birol I."/>
        </authorList>
    </citation>
    <scope>NUCLEOTIDE SEQUENCE [LARGE SCALE GENOMIC DNA]</scope>
    <source>
        <tissue evidence="1">Flushing bud</tissue>
    </source>
</reference>
<name>A0A117NFQ4_PICGL</name>
<proteinExistence type="predicted"/>
<organism evidence="1">
    <name type="scientific">Picea glauca</name>
    <name type="common">White spruce</name>
    <name type="synonym">Pinus glauca</name>
    <dbReference type="NCBI Taxonomy" id="3330"/>
    <lineage>
        <taxon>Eukaryota</taxon>
        <taxon>Viridiplantae</taxon>
        <taxon>Streptophyta</taxon>
        <taxon>Embryophyta</taxon>
        <taxon>Tracheophyta</taxon>
        <taxon>Spermatophyta</taxon>
        <taxon>Pinopsida</taxon>
        <taxon>Pinidae</taxon>
        <taxon>Conifers I</taxon>
        <taxon>Pinales</taxon>
        <taxon>Pinaceae</taxon>
        <taxon>Picea</taxon>
    </lineage>
</organism>
<evidence type="ECO:0000313" key="1">
    <source>
        <dbReference type="EMBL" id="KUM45517.1"/>
    </source>
</evidence>
<comment type="caution">
    <text evidence="1">The sequence shown here is derived from an EMBL/GenBank/DDBJ whole genome shotgun (WGS) entry which is preliminary data.</text>
</comment>
<keyword evidence="1" id="KW-0496">Mitochondrion</keyword>